<dbReference type="OrthoDB" id="448147at2759"/>
<organism evidence="5 6">
    <name type="scientific">Symbiodinium natans</name>
    <dbReference type="NCBI Taxonomy" id="878477"/>
    <lineage>
        <taxon>Eukaryota</taxon>
        <taxon>Sar</taxon>
        <taxon>Alveolata</taxon>
        <taxon>Dinophyceae</taxon>
        <taxon>Suessiales</taxon>
        <taxon>Symbiodiniaceae</taxon>
        <taxon>Symbiodinium</taxon>
    </lineage>
</organism>
<dbReference type="GO" id="GO:0004523">
    <property type="term" value="F:RNA-DNA hybrid ribonuclease activity"/>
    <property type="evidence" value="ECO:0007669"/>
    <property type="project" value="InterPro"/>
</dbReference>
<dbReference type="InterPro" id="IPR000477">
    <property type="entry name" value="RT_dom"/>
</dbReference>
<feature type="chain" id="PRO_5032317519" description="Reverse transcriptase domain-containing protein" evidence="2">
    <location>
        <begin position="17"/>
        <end position="811"/>
    </location>
</feature>
<keyword evidence="6" id="KW-1185">Reference proteome</keyword>
<reference evidence="5" key="1">
    <citation type="submission" date="2021-02" db="EMBL/GenBank/DDBJ databases">
        <authorList>
            <person name="Dougan E. K."/>
            <person name="Rhodes N."/>
            <person name="Thang M."/>
            <person name="Chan C."/>
        </authorList>
    </citation>
    <scope>NUCLEOTIDE SEQUENCE</scope>
</reference>
<dbReference type="Gene3D" id="3.30.420.10">
    <property type="entry name" value="Ribonuclease H-like superfamily/Ribonuclease H"/>
    <property type="match status" value="1"/>
</dbReference>
<name>A0A812RHU9_9DINO</name>
<evidence type="ECO:0000256" key="1">
    <source>
        <dbReference type="SAM" id="MobiDB-lite"/>
    </source>
</evidence>
<gene>
    <name evidence="5" type="ORF">SNAT2548_LOCUS24073</name>
</gene>
<proteinExistence type="predicted"/>
<evidence type="ECO:0000313" key="5">
    <source>
        <dbReference type="EMBL" id="CAE7442740.1"/>
    </source>
</evidence>
<dbReference type="Proteomes" id="UP000604046">
    <property type="component" value="Unassembled WGS sequence"/>
</dbReference>
<dbReference type="AlphaFoldDB" id="A0A812RHU9"/>
<dbReference type="PROSITE" id="PS50879">
    <property type="entry name" value="RNASE_H_1"/>
    <property type="match status" value="1"/>
</dbReference>
<evidence type="ECO:0000259" key="4">
    <source>
        <dbReference type="PROSITE" id="PS50879"/>
    </source>
</evidence>
<evidence type="ECO:0000313" key="6">
    <source>
        <dbReference type="Proteomes" id="UP000604046"/>
    </source>
</evidence>
<protein>
    <recommendedName>
        <fullName evidence="7">Reverse transcriptase domain-containing protein</fullName>
    </recommendedName>
</protein>
<evidence type="ECO:0008006" key="7">
    <source>
        <dbReference type="Google" id="ProtNLM"/>
    </source>
</evidence>
<feature type="compositionally biased region" description="Low complexity" evidence="1">
    <location>
        <begin position="56"/>
        <end position="69"/>
    </location>
</feature>
<dbReference type="InterPro" id="IPR036397">
    <property type="entry name" value="RNaseH_sf"/>
</dbReference>
<dbReference type="GO" id="GO:0003676">
    <property type="term" value="F:nucleic acid binding"/>
    <property type="evidence" value="ECO:0007669"/>
    <property type="project" value="InterPro"/>
</dbReference>
<keyword evidence="2" id="KW-0732">Signal</keyword>
<sequence>MRGWWCLMVRRLGCQSFRFMWASGRLRCITQRRNVCGATSQACARTTWCARTCCSGTSPKSSKPSPKNGFKGGSGRTTWRRIGGTACLASFPLPQGRPMVLAPISEETWRAAARAKRSSAAIGPDGVSRDDLLRLPSDLVQGMLAIYQEADTGKWPEQMLVGIVAALAKVPHAREVTQYRPITVLSLSYRVWGSIRARQALAYLRGVVPDTPYGNMPGRAAATIWWQLQAEVERAQAQGYVLAGAALDLQKAFNTLPRVPVLALAELVGLPAGLVRGWSGALTGVQRRFKVRGSVGPALLANAGFPEGDAMSVVAMALVDLALHHHIAAQVPLSKVISFVDDWQHLTHHPAVIPEAVQATKAFAQSWDIALDESKTQVWATTAEARKALRNQGFQTTLDARDLGGHLSFSKRVSVYTITTRIKSMQPLWSRLQLSPAPFEQKLRAPSVAAWPRALHGISVVLLGDGHFDGLRSAAVRGLGAKRPGLNPAVLLGLTVYPVADPAFFALLSTFRDLRTHGSPATVGQLADPIAVGALPVGAGPVSVWLGRCNAVGLAWRPEVQMLEDSLGAFDPWATSMQEVELRLVRAWQGSIASRVQHRRGFAGLRQADPVLTRKLTAQWPAEDRALIRITLTGAFFTEDALHHIGGGDSPLCPFCDQRDGVEHRVWRCTAFNRERQQALRGSTFTFEDLPPCQSMHGWCMQPRELDVLQQELLGIPCLLCDFQVPHSAEDQIDLFTDGSCLLPREHHLRLAAWAVTVAAPVGEPAVILAAGPVPGLVQTAYRGELSAVLSALKYAQASDAGFAFGVIVWG</sequence>
<dbReference type="EMBL" id="CAJNDS010002345">
    <property type="protein sequence ID" value="CAE7442740.1"/>
    <property type="molecule type" value="Genomic_DNA"/>
</dbReference>
<dbReference type="Pfam" id="PF00078">
    <property type="entry name" value="RVT_1"/>
    <property type="match status" value="1"/>
</dbReference>
<comment type="caution">
    <text evidence="5">The sequence shown here is derived from an EMBL/GenBank/DDBJ whole genome shotgun (WGS) entry which is preliminary data.</text>
</comment>
<dbReference type="PROSITE" id="PS50878">
    <property type="entry name" value="RT_POL"/>
    <property type="match status" value="1"/>
</dbReference>
<evidence type="ECO:0000256" key="2">
    <source>
        <dbReference type="SAM" id="SignalP"/>
    </source>
</evidence>
<dbReference type="PANTHER" id="PTHR19446">
    <property type="entry name" value="REVERSE TRANSCRIPTASES"/>
    <property type="match status" value="1"/>
</dbReference>
<feature type="signal peptide" evidence="2">
    <location>
        <begin position="1"/>
        <end position="16"/>
    </location>
</feature>
<evidence type="ECO:0000259" key="3">
    <source>
        <dbReference type="PROSITE" id="PS50878"/>
    </source>
</evidence>
<dbReference type="InterPro" id="IPR002156">
    <property type="entry name" value="RNaseH_domain"/>
</dbReference>
<feature type="domain" description="RNase H type-1" evidence="4">
    <location>
        <begin position="729"/>
        <end position="811"/>
    </location>
</feature>
<feature type="region of interest" description="Disordered" evidence="1">
    <location>
        <begin position="56"/>
        <end position="76"/>
    </location>
</feature>
<accession>A0A812RHU9</accession>
<feature type="domain" description="Reverse transcriptase" evidence="3">
    <location>
        <begin position="148"/>
        <end position="396"/>
    </location>
</feature>